<accession>A0AAN3BPV5</accession>
<dbReference type="Proteomes" id="UP000280270">
    <property type="component" value="Unassembled WGS sequence"/>
</dbReference>
<evidence type="ECO:0000313" key="2">
    <source>
        <dbReference type="EMBL" id="RKC02194.1"/>
    </source>
</evidence>
<organism evidence="1 4">
    <name type="scientific">Listeria monocytogenes</name>
    <dbReference type="NCBI Taxonomy" id="1639"/>
    <lineage>
        <taxon>Bacteria</taxon>
        <taxon>Bacillati</taxon>
        <taxon>Bacillota</taxon>
        <taxon>Bacilli</taxon>
        <taxon>Bacillales</taxon>
        <taxon>Listeriaceae</taxon>
        <taxon>Listeria</taxon>
    </lineage>
</organism>
<evidence type="ECO:0000313" key="1">
    <source>
        <dbReference type="EMBL" id="EAG0995570.1"/>
    </source>
</evidence>
<dbReference type="Proteomes" id="UP000406081">
    <property type="component" value="Unassembled WGS sequence"/>
</dbReference>
<dbReference type="EMBL" id="QUQA01000010">
    <property type="protein sequence ID" value="RKC02194.1"/>
    <property type="molecule type" value="Genomic_DNA"/>
</dbReference>
<reference evidence="1 4" key="2">
    <citation type="submission" date="2018-06" db="EMBL/GenBank/DDBJ databases">
        <authorList>
            <consortium name="GenomeTrakr: Next Generation Sequencing Network for Food Pathogen Tracability"/>
        </authorList>
    </citation>
    <scope>NUCLEOTIDE SEQUENCE [LARGE SCALE GENOMIC DNA]</scope>
    <source>
        <strain evidence="1 4">ARS-CC9329</strain>
    </source>
</reference>
<name>A0AAN3BPV5_LISMN</name>
<sequence length="287" mass="33366">MADRKSIYIKSNYFHCFSNSISKVLGIKESEILKQRELLNIVINYTSFSLVGNLWEQTQKFLENSCEVTEINFGAFLDNLHSYADKKYCLMTETRNLDYSKAYQMHGDQNHYLIIEKNKSQITLIDSNFKAEGETVLQLSELKALDLDKSILLDIRLKKRKKVKSTIEILDFSDVQEVYFRYINNLIIENISLTTAVDFYSGGAFTSREVLVEIIENEILIDNNKSILKNIYSVLEALSQENEIIKLLLAKTYFSKSNSDLIKVKSHVKKFYEFDYMLLNKCKEVLS</sequence>
<protein>
    <submittedName>
        <fullName evidence="1">Uncharacterized protein</fullName>
    </submittedName>
</protein>
<proteinExistence type="predicted"/>
<gene>
    <name evidence="1" type="ORF">A3R20_13270</name>
    <name evidence="2" type="ORF">AE233_02457</name>
</gene>
<evidence type="ECO:0000313" key="4">
    <source>
        <dbReference type="Proteomes" id="UP000406081"/>
    </source>
</evidence>
<reference evidence="2 3" key="1">
    <citation type="journal article" date="2018" name="BMC Genomics">
        <title>Genes significantly associated with lineage II food isolates of Listeria monocytogenes.</title>
        <authorList>
            <person name="Pirone-Davies C."/>
            <person name="Chen Y."/>
            <person name="Pightling A."/>
            <person name="Ryan G."/>
            <person name="Wang Y."/>
            <person name="Yao K."/>
            <person name="Hoffmann M."/>
            <person name="Allard M.W."/>
        </authorList>
    </citation>
    <scope>NUCLEOTIDE SEQUENCE [LARGE SCALE GENOMIC DNA]</scope>
    <source>
        <strain evidence="2 3">CFSAN028761</strain>
    </source>
</reference>
<dbReference type="AlphaFoldDB" id="A0AAN3BPV5"/>
<dbReference type="RefSeq" id="WP_031665314.1">
    <property type="nucleotide sequence ID" value="NZ_CP011397.1"/>
</dbReference>
<evidence type="ECO:0000313" key="3">
    <source>
        <dbReference type="Proteomes" id="UP000280270"/>
    </source>
</evidence>
<dbReference type="EMBL" id="AABAIH010000005">
    <property type="protein sequence ID" value="EAG0995570.1"/>
    <property type="molecule type" value="Genomic_DNA"/>
</dbReference>
<comment type="caution">
    <text evidence="1">The sequence shown here is derived from an EMBL/GenBank/DDBJ whole genome shotgun (WGS) entry which is preliminary data.</text>
</comment>